<name>A0A562PC12_9HYPH</name>
<organism evidence="3 4">
    <name type="scientific">Mesorhizobium tianshanense</name>
    <dbReference type="NCBI Taxonomy" id="39844"/>
    <lineage>
        <taxon>Bacteria</taxon>
        <taxon>Pseudomonadati</taxon>
        <taxon>Pseudomonadota</taxon>
        <taxon>Alphaproteobacteria</taxon>
        <taxon>Hyphomicrobiales</taxon>
        <taxon>Phyllobacteriaceae</taxon>
        <taxon>Mesorhizobium</taxon>
    </lineage>
</organism>
<evidence type="ECO:0000313" key="4">
    <source>
        <dbReference type="Proteomes" id="UP000317122"/>
    </source>
</evidence>
<comment type="similarity">
    <text evidence="1">Belongs to the FliN/MopA/SpaO family.</text>
</comment>
<reference evidence="3 4" key="1">
    <citation type="journal article" date="2015" name="Stand. Genomic Sci.">
        <title>Genomic Encyclopedia of Bacterial and Archaeal Type Strains, Phase III: the genomes of soil and plant-associated and newly described type strains.</title>
        <authorList>
            <person name="Whitman W.B."/>
            <person name="Woyke T."/>
            <person name="Klenk H.P."/>
            <person name="Zhou Y."/>
            <person name="Lilburn T.G."/>
            <person name="Beck B.J."/>
            <person name="De Vos P."/>
            <person name="Vandamme P."/>
            <person name="Eisen J.A."/>
            <person name="Garrity G."/>
            <person name="Hugenholtz P."/>
            <person name="Kyrpides N.C."/>
        </authorList>
    </citation>
    <scope>NUCLEOTIDE SEQUENCE [LARGE SCALE GENOMIC DNA]</scope>
    <source>
        <strain evidence="3 4">CGMCC 1.2546</strain>
    </source>
</reference>
<dbReference type="Proteomes" id="UP000317122">
    <property type="component" value="Unassembled WGS sequence"/>
</dbReference>
<dbReference type="SUPFAM" id="SSF101801">
    <property type="entry name" value="Surface presentation of antigens (SPOA)"/>
    <property type="match status" value="2"/>
</dbReference>
<comment type="caution">
    <text evidence="3">The sequence shown here is derived from an EMBL/GenBank/DDBJ whole genome shotgun (WGS) entry which is preliminary data.</text>
</comment>
<dbReference type="GO" id="GO:0050918">
    <property type="term" value="P:positive chemotaxis"/>
    <property type="evidence" value="ECO:0007669"/>
    <property type="project" value="TreeGrafter"/>
</dbReference>
<gene>
    <name evidence="3" type="ORF">IQ26_00888</name>
</gene>
<dbReference type="GO" id="GO:0071978">
    <property type="term" value="P:bacterial-type flagellum-dependent swarming motility"/>
    <property type="evidence" value="ECO:0007669"/>
    <property type="project" value="TreeGrafter"/>
</dbReference>
<protein>
    <submittedName>
        <fullName evidence="3">Type III secretion protein Q</fullName>
    </submittedName>
</protein>
<dbReference type="Gene3D" id="2.30.330.10">
    <property type="entry name" value="SpoA-like"/>
    <property type="match status" value="2"/>
</dbReference>
<sequence>MLQSMPPKKRATSKVSATRMARAEPLELTQVAAIYLDALNAFYRRRPPVEVVVGAESVTIKAVWPRVAGQEPRSSIGFEIAGSKASLEMPRALLDKWLVQADPAVDLERIALEHAALLVESFLASELSWLEAKLGEAITLDAVNGKSMTASPPFAFIVNSGEGAFSCALRFDDAGHAAALAGLLNAASGEGAPLPDDVPVQVGLWRGAVEVSVGELQSLRPGDVVLLDGIGATALLVIAERLVAPVELIDAGPRLMASPCQFNGSRWEWIMNQKTAPDAVQTLDDAALDDLPVSLVFELGRTVLPIGEVRQLGAGTIVPLPGLESETVDVIANGKRVGRGEIVRIGESLGVRLFGMFGNA</sequence>
<dbReference type="InterPro" id="IPR036429">
    <property type="entry name" value="SpoA-like_sf"/>
</dbReference>
<evidence type="ECO:0000313" key="3">
    <source>
        <dbReference type="EMBL" id="TWI41964.1"/>
    </source>
</evidence>
<dbReference type="NCBIfam" id="TIGR02551">
    <property type="entry name" value="SpaO_YscQ"/>
    <property type="match status" value="1"/>
</dbReference>
<proteinExistence type="inferred from homology"/>
<dbReference type="InterPro" id="IPR001172">
    <property type="entry name" value="FliN_T3SS_HrcQb"/>
</dbReference>
<dbReference type="PANTHER" id="PTHR30034">
    <property type="entry name" value="FLAGELLAR MOTOR SWITCH PROTEIN FLIM"/>
    <property type="match status" value="1"/>
</dbReference>
<dbReference type="EMBL" id="VLKT01000004">
    <property type="protein sequence ID" value="TWI41964.1"/>
    <property type="molecule type" value="Genomic_DNA"/>
</dbReference>
<feature type="domain" description="Flagellar motor switch protein FliN-like C-terminal" evidence="2">
    <location>
        <begin position="287"/>
        <end position="353"/>
    </location>
</feature>
<dbReference type="GO" id="GO:0009425">
    <property type="term" value="C:bacterial-type flagellum basal body"/>
    <property type="evidence" value="ECO:0007669"/>
    <property type="project" value="InterPro"/>
</dbReference>
<dbReference type="InterPro" id="IPR013385">
    <property type="entry name" value="T3SS_SpaO/YscQ/SpaO"/>
</dbReference>
<accession>A0A562PC12</accession>
<dbReference type="InterPro" id="IPR001543">
    <property type="entry name" value="FliN-like_C"/>
</dbReference>
<dbReference type="AlphaFoldDB" id="A0A562PC12"/>
<keyword evidence="4" id="KW-1185">Reference proteome</keyword>
<evidence type="ECO:0000256" key="1">
    <source>
        <dbReference type="ARBA" id="ARBA00009226"/>
    </source>
</evidence>
<dbReference type="PRINTS" id="PR00956">
    <property type="entry name" value="FLGMOTORFLIN"/>
</dbReference>
<dbReference type="GO" id="GO:0030254">
    <property type="term" value="P:protein secretion by the type III secretion system"/>
    <property type="evidence" value="ECO:0007669"/>
    <property type="project" value="InterPro"/>
</dbReference>
<dbReference type="Pfam" id="PF01052">
    <property type="entry name" value="FliMN_C"/>
    <property type="match status" value="1"/>
</dbReference>
<evidence type="ECO:0000259" key="2">
    <source>
        <dbReference type="Pfam" id="PF01052"/>
    </source>
</evidence>
<dbReference type="GO" id="GO:0003774">
    <property type="term" value="F:cytoskeletal motor activity"/>
    <property type="evidence" value="ECO:0007669"/>
    <property type="project" value="InterPro"/>
</dbReference>
<dbReference type="PANTHER" id="PTHR30034:SF6">
    <property type="entry name" value="YOP PROTEINS TRANSLOCATION PROTEIN Q"/>
    <property type="match status" value="1"/>
</dbReference>